<evidence type="ECO:0000256" key="16">
    <source>
        <dbReference type="ARBA" id="ARBA00045709"/>
    </source>
</evidence>
<feature type="transmembrane region" description="Helical" evidence="19">
    <location>
        <begin position="124"/>
        <end position="143"/>
    </location>
</feature>
<name>A0A8J6B0H7_9EUKA</name>
<comment type="catalytic activity">
    <reaction evidence="5">
        <text>L-lysyl-L-alpha-amino acid(out) = L-lysyl-L-alpha-amino acid(in)</text>
        <dbReference type="Rhea" id="RHEA:79387"/>
        <dbReference type="ChEBI" id="CHEBI:229965"/>
    </reaction>
</comment>
<evidence type="ECO:0000256" key="19">
    <source>
        <dbReference type="SAM" id="Phobius"/>
    </source>
</evidence>
<evidence type="ECO:0000256" key="7">
    <source>
        <dbReference type="ARBA" id="ARBA00044898"/>
    </source>
</evidence>
<evidence type="ECO:0000313" key="20">
    <source>
        <dbReference type="EMBL" id="KAG9390377.1"/>
    </source>
</evidence>
<feature type="compositionally biased region" description="Basic and acidic residues" evidence="18">
    <location>
        <begin position="383"/>
        <end position="410"/>
    </location>
</feature>
<evidence type="ECO:0000256" key="3">
    <source>
        <dbReference type="ARBA" id="ARBA00044881"/>
    </source>
</evidence>
<comment type="catalytic activity">
    <reaction evidence="2">
        <text>L-histidyl-glycine(out) = L-histidyl-glycine(in)</text>
        <dbReference type="Rhea" id="RHEA:79395"/>
        <dbReference type="ChEBI" id="CHEBI:229957"/>
    </reaction>
</comment>
<comment type="catalytic activity">
    <reaction evidence="11">
        <text>L-histidyl-L-alpha-amino acid(out) = L-histidyl-L-alpha-amino acid(in)</text>
        <dbReference type="Rhea" id="RHEA:79379"/>
        <dbReference type="ChEBI" id="CHEBI:229964"/>
    </reaction>
</comment>
<feature type="region of interest" description="Disordered" evidence="18">
    <location>
        <begin position="353"/>
        <end position="414"/>
    </location>
</feature>
<comment type="catalytic activity">
    <reaction evidence="7">
        <text>L-aspartyl-L-lysine(out) = L-aspartyl-L-lysine(in)</text>
        <dbReference type="Rhea" id="RHEA:79411"/>
        <dbReference type="ChEBI" id="CHEBI:229953"/>
    </reaction>
</comment>
<dbReference type="GO" id="GO:0022857">
    <property type="term" value="F:transmembrane transporter activity"/>
    <property type="evidence" value="ECO:0007669"/>
    <property type="project" value="InterPro"/>
</dbReference>
<comment type="catalytic activity">
    <reaction evidence="3">
        <text>L-alpha-aminoacyl-L-arginine(out) = L-alpha-aminoacyl-L-arginine(in)</text>
        <dbReference type="Rhea" id="RHEA:79367"/>
        <dbReference type="ChEBI" id="CHEBI:229968"/>
    </reaction>
</comment>
<dbReference type="Proteomes" id="UP000717585">
    <property type="component" value="Unassembled WGS sequence"/>
</dbReference>
<evidence type="ECO:0000256" key="10">
    <source>
        <dbReference type="ARBA" id="ARBA00044903"/>
    </source>
</evidence>
<dbReference type="Pfam" id="PF07690">
    <property type="entry name" value="MFS_1"/>
    <property type="match status" value="1"/>
</dbReference>
<protein>
    <recommendedName>
        <fullName evidence="14">Lysosomal dipeptide transporter MFSD1</fullName>
    </recommendedName>
    <alternativeName>
        <fullName evidence="15">Major facilitator superfamily domain-containing protein 1</fullName>
    </alternativeName>
</protein>
<dbReference type="OrthoDB" id="424834at2759"/>
<evidence type="ECO:0000256" key="9">
    <source>
        <dbReference type="ARBA" id="ARBA00044900"/>
    </source>
</evidence>
<dbReference type="InterPro" id="IPR036259">
    <property type="entry name" value="MFS_trans_sf"/>
</dbReference>
<keyword evidence="21" id="KW-1185">Reference proteome</keyword>
<comment type="catalytic activity">
    <reaction evidence="9">
        <text>L-lysyl-L-lysine(out) = L-lysyl-L-lysine(in)</text>
        <dbReference type="Rhea" id="RHEA:79403"/>
        <dbReference type="ChEBI" id="CHEBI:229956"/>
    </reaction>
</comment>
<keyword evidence="19" id="KW-0812">Transmembrane</keyword>
<dbReference type="PANTHER" id="PTHR23512:SF12">
    <property type="entry name" value="TRANSPORTER, PUTATIVE (AFU_ORTHOLOGUE AFUA_4G00260)-RELATED"/>
    <property type="match status" value="1"/>
</dbReference>
<proteinExistence type="predicted"/>
<dbReference type="PANTHER" id="PTHR23512">
    <property type="entry name" value="MAJOR FACILITATOR SUPERFAMILY DOMAIN-CONTAINING PROTEIN 1"/>
    <property type="match status" value="1"/>
</dbReference>
<gene>
    <name evidence="20" type="ORF">J8273_7727</name>
</gene>
<evidence type="ECO:0000256" key="4">
    <source>
        <dbReference type="ARBA" id="ARBA00044884"/>
    </source>
</evidence>
<dbReference type="EMBL" id="JAHDYR010000064">
    <property type="protein sequence ID" value="KAG9390377.1"/>
    <property type="molecule type" value="Genomic_DNA"/>
</dbReference>
<evidence type="ECO:0000256" key="13">
    <source>
        <dbReference type="ARBA" id="ARBA00044924"/>
    </source>
</evidence>
<evidence type="ECO:0000313" key="21">
    <source>
        <dbReference type="Proteomes" id="UP000717585"/>
    </source>
</evidence>
<organism evidence="20 21">
    <name type="scientific">Carpediemonas membranifera</name>
    <dbReference type="NCBI Taxonomy" id="201153"/>
    <lineage>
        <taxon>Eukaryota</taxon>
        <taxon>Metamonada</taxon>
        <taxon>Carpediemonas-like organisms</taxon>
        <taxon>Carpediemonas</taxon>
    </lineage>
</organism>
<comment type="catalytic activity">
    <reaction evidence="1">
        <text>L-lysyl-L-alanine(out) = L-lysyl-L-alanine(in)</text>
        <dbReference type="Rhea" id="RHEA:79399"/>
        <dbReference type="ChEBI" id="CHEBI:229954"/>
    </reaction>
</comment>
<feature type="transmembrane region" description="Helical" evidence="19">
    <location>
        <begin position="562"/>
        <end position="586"/>
    </location>
</feature>
<comment type="catalytic activity">
    <reaction evidence="6">
        <text>L-alpha-aminoacyl-L-lysine(out) = L-alpha-aminoacyl-L-lysine(in)</text>
        <dbReference type="Rhea" id="RHEA:79383"/>
        <dbReference type="ChEBI" id="CHEBI:229966"/>
    </reaction>
</comment>
<evidence type="ECO:0000256" key="17">
    <source>
        <dbReference type="ARBA" id="ARBA00046376"/>
    </source>
</evidence>
<dbReference type="InterPro" id="IPR052187">
    <property type="entry name" value="MFSD1"/>
</dbReference>
<keyword evidence="19" id="KW-0472">Membrane</keyword>
<feature type="transmembrane region" description="Helical" evidence="19">
    <location>
        <begin position="625"/>
        <end position="645"/>
    </location>
</feature>
<feature type="transmembrane region" description="Helical" evidence="19">
    <location>
        <begin position="471"/>
        <end position="489"/>
    </location>
</feature>
<evidence type="ECO:0000256" key="15">
    <source>
        <dbReference type="ARBA" id="ARBA00045018"/>
    </source>
</evidence>
<comment type="function">
    <text evidence="16">Lysosomal dipeptide uniporter that selectively exports lysine, arginine or histidine-containing dipeptides with a net positive charge from the lysosome lumen into the cytosol. Could play a role in a specific type of protein O-glycosylation indirectly regulating macrophages migration and tissue invasion. Also essential for liver homeostasis.</text>
</comment>
<feature type="transmembrane region" description="Helical" evidence="19">
    <location>
        <begin position="91"/>
        <end position="115"/>
    </location>
</feature>
<keyword evidence="19" id="KW-1133">Transmembrane helix</keyword>
<dbReference type="Gene3D" id="1.20.1250.20">
    <property type="entry name" value="MFS general substrate transporter like domains"/>
    <property type="match status" value="2"/>
</dbReference>
<comment type="catalytic activity">
    <reaction evidence="8">
        <text>L-arginyl-L-alpha-amino acid(out) = L-arginyl-L-alpha-amino acid(in)</text>
        <dbReference type="Rhea" id="RHEA:79371"/>
        <dbReference type="ChEBI" id="CHEBI:84315"/>
    </reaction>
</comment>
<accession>A0A8J6B0H7</accession>
<evidence type="ECO:0000256" key="18">
    <source>
        <dbReference type="SAM" id="MobiDB-lite"/>
    </source>
</evidence>
<dbReference type="InterPro" id="IPR011701">
    <property type="entry name" value="MFS"/>
</dbReference>
<feature type="compositionally biased region" description="Acidic residues" evidence="18">
    <location>
        <begin position="364"/>
        <end position="382"/>
    </location>
</feature>
<feature type="transmembrane region" description="Helical" evidence="19">
    <location>
        <begin position="181"/>
        <end position="207"/>
    </location>
</feature>
<evidence type="ECO:0000256" key="11">
    <source>
        <dbReference type="ARBA" id="ARBA00044912"/>
    </source>
</evidence>
<dbReference type="SUPFAM" id="SSF103473">
    <property type="entry name" value="MFS general substrate transporter"/>
    <property type="match status" value="1"/>
</dbReference>
<feature type="transmembrane region" description="Helical" evidence="19">
    <location>
        <begin position="219"/>
        <end position="240"/>
    </location>
</feature>
<feature type="transmembrane region" description="Helical" evidence="19">
    <location>
        <begin position="536"/>
        <end position="556"/>
    </location>
</feature>
<evidence type="ECO:0000256" key="6">
    <source>
        <dbReference type="ARBA" id="ARBA00044893"/>
    </source>
</evidence>
<comment type="catalytic activity">
    <reaction evidence="10">
        <text>L-arginyl-glycine(out) = L-arginyl-glycine(in)</text>
        <dbReference type="Rhea" id="RHEA:79391"/>
        <dbReference type="ChEBI" id="CHEBI:229955"/>
    </reaction>
</comment>
<evidence type="ECO:0000256" key="1">
    <source>
        <dbReference type="ARBA" id="ARBA00044876"/>
    </source>
</evidence>
<dbReference type="AlphaFoldDB" id="A0A8J6B0H7"/>
<evidence type="ECO:0000256" key="5">
    <source>
        <dbReference type="ARBA" id="ARBA00044891"/>
    </source>
</evidence>
<evidence type="ECO:0000256" key="12">
    <source>
        <dbReference type="ARBA" id="ARBA00044919"/>
    </source>
</evidence>
<evidence type="ECO:0000256" key="14">
    <source>
        <dbReference type="ARBA" id="ARBA00044985"/>
    </source>
</evidence>
<feature type="transmembrane region" description="Helical" evidence="19">
    <location>
        <begin position="593"/>
        <end position="613"/>
    </location>
</feature>
<evidence type="ECO:0000256" key="2">
    <source>
        <dbReference type="ARBA" id="ARBA00044878"/>
    </source>
</evidence>
<comment type="subunit">
    <text evidence="17">Homodimer. Interacts with lysosomal protein GLMP (via lumenal domain); the interaction starts while both proteins are still in the endoplasmic reticulum and is required for stabilization of MFSD1 in lysosomes but has no direct effect on its targeting to lysosomes or transporter activity.</text>
</comment>
<feature type="region of interest" description="Disordered" evidence="18">
    <location>
        <begin position="1"/>
        <end position="21"/>
    </location>
</feature>
<sequence>MNQVLESGSRFQCPQPMPSSVKKLPSSVKRLHRAQSGLQNHLPLAPAVVRSFRVPIYLVLFVVVNILFSWGNDAYFSLQSFYKDTYGFSSIQLSVLSSIYSLPNCLIPIIFGVLVDRFGASKSFAGSTIFMVIGVFFLMISGLPSSSLIAFVILLISRVSLAFGGQSIYTSHDVLNLKIFGVGLVSLTLSSCISAGKVGSAAVFQILSRLAVVLGLRTTALLSGIVFAPTAFVAAAILILHANDRRKKKHHTNKTVSQVSTIVSMGSIPVPIRDYATDSDNDDYLVLSSYPQTPAEFRSGYAPAEDDVEYGAKHGVAWEKTGSVESLGADVETSPQSPVKVIVTETMKSELTHAPRFGSRLDFGETDTPPEEQLPADEETIMDEYRSPEPDDARYKDEAASHHDGLRSDSELDSEASLSDDLVASVPFDPFMSAVVDQLHHEDHAERENDAAQVDIALRQTDPDSLWSNRFYWWQLLTASLMYGLFYSFPSVAGAMMQGRNNLSNTEATSAASFYYFAMILTPIWVVVVGRLGQRCLFMIAILALSIIVFCLILFTRFSPNFMAFLIGLCASPMGSAVYSTFALTVSPKVSGIAYGIFNAGLNATIGGVIFMQNMLAGQSWKLGVMTYIGHAVVALCAAFVLFLFDQRTGARLSRAKQAKR</sequence>
<comment type="catalytic activity">
    <reaction evidence="12">
        <text>L-alanyl-L-lysine(out) = L-alanyl-L-lysine(in)</text>
        <dbReference type="Rhea" id="RHEA:79415"/>
        <dbReference type="ChEBI" id="CHEBI:192470"/>
    </reaction>
</comment>
<feature type="transmembrane region" description="Helical" evidence="19">
    <location>
        <begin position="149"/>
        <end position="169"/>
    </location>
</feature>
<reference evidence="20" key="1">
    <citation type="submission" date="2021-05" db="EMBL/GenBank/DDBJ databases">
        <title>A free-living protist that lacks canonical eukaryotic 1 DNA replication and segregation systems.</title>
        <authorList>
            <person name="Salas-Leiva D.E."/>
            <person name="Tromer E.C."/>
            <person name="Curtis B.A."/>
            <person name="Jerlstrom-Hultqvist J."/>
            <person name="Kolisko M."/>
            <person name="Yi Z."/>
            <person name="Salas-Leiva J.S."/>
            <person name="Gallot-Lavallee L."/>
            <person name="Kops G.J.P.L."/>
            <person name="Archibald J.M."/>
            <person name="Simpson A.G.B."/>
            <person name="Roger A.J."/>
        </authorList>
    </citation>
    <scope>NUCLEOTIDE SEQUENCE</scope>
    <source>
        <strain evidence="20">BICM</strain>
    </source>
</reference>
<comment type="catalytic activity">
    <reaction evidence="4">
        <text>L-alpha-aminoacyl-L-histidine(out) = L-alpha-aminoacyl-L-histidine(in)</text>
        <dbReference type="Rhea" id="RHEA:79375"/>
        <dbReference type="ChEBI" id="CHEBI:229967"/>
    </reaction>
</comment>
<comment type="caution">
    <text evidence="20">The sequence shown here is derived from an EMBL/GenBank/DDBJ whole genome shotgun (WGS) entry which is preliminary data.</text>
</comment>
<comment type="catalytic activity">
    <reaction evidence="13">
        <text>L-lysyl-glycine(out) = L-lysyl-glycine(in)</text>
        <dbReference type="Rhea" id="RHEA:79407"/>
        <dbReference type="ChEBI" id="CHEBI:191202"/>
    </reaction>
</comment>
<feature type="compositionally biased region" description="Polar residues" evidence="18">
    <location>
        <begin position="1"/>
        <end position="12"/>
    </location>
</feature>
<feature type="transmembrane region" description="Helical" evidence="19">
    <location>
        <begin position="509"/>
        <end position="529"/>
    </location>
</feature>
<feature type="transmembrane region" description="Helical" evidence="19">
    <location>
        <begin position="54"/>
        <end position="71"/>
    </location>
</feature>
<evidence type="ECO:0000256" key="8">
    <source>
        <dbReference type="ARBA" id="ARBA00044899"/>
    </source>
</evidence>